<dbReference type="PANTHER" id="PTHR36512:SF3">
    <property type="entry name" value="BLR5678 PROTEIN"/>
    <property type="match status" value="1"/>
</dbReference>
<evidence type="ECO:0000256" key="2">
    <source>
        <dbReference type="SAM" id="MobiDB-lite"/>
    </source>
</evidence>
<comment type="similarity">
    <text evidence="1">Belongs to the peptidase S58 family.</text>
</comment>
<reference evidence="3 4" key="1">
    <citation type="submission" date="2015-09" db="EMBL/GenBank/DDBJ databases">
        <title>Draft genome sequence of Alicyclobacillus ferrooxydans DSM 22381.</title>
        <authorList>
            <person name="Hemp J."/>
        </authorList>
    </citation>
    <scope>NUCLEOTIDE SEQUENCE [LARGE SCALE GENOMIC DNA]</scope>
    <source>
        <strain evidence="3 4">TC-34</strain>
    </source>
</reference>
<proteinExistence type="inferred from homology"/>
<evidence type="ECO:0000313" key="3">
    <source>
        <dbReference type="EMBL" id="KPV42718.1"/>
    </source>
</evidence>
<sequence length="366" mass="36535">MTSSSQNPNGSIVDVPGIRVGHAHDKMGLTGCTVLLMDGGAVAGVDVRGSAPGTRETDLLSPINLVSEVHAICLSGGSAYGLDAATGVMRYLEERGIGLDVGVGVVPIVPAAVLFDLSLGDPTARPNAAMGYEAAARASAGSAESVAEGNVGAGCGATVGKLAGMRSAMKSGIGSASVKLPNGLVVGAIVAVNAVGNVRDPDSGAWIAGARDEQGAIISPAELLSRFASPWPGAGSPPSGSSTAPRERLLTSSSEPPGISDGAVRTEDLFPGTNTTIAVVASNARLNKTQAKKVAQMAHDGLARTIYPVHTMHDGDTVFAVATGHVDAMVDVVGALSAEVLAQAVIRAVRAAEGAGGLPAARDLKR</sequence>
<accession>A0A0P9CZX7</accession>
<name>A0A0P9CZX7_9BACL</name>
<dbReference type="Pfam" id="PF03576">
    <property type="entry name" value="Peptidase_S58"/>
    <property type="match status" value="1"/>
</dbReference>
<evidence type="ECO:0000313" key="4">
    <source>
        <dbReference type="Proteomes" id="UP000050482"/>
    </source>
</evidence>
<dbReference type="Proteomes" id="UP000050482">
    <property type="component" value="Unassembled WGS sequence"/>
</dbReference>
<keyword evidence="4" id="KW-1185">Reference proteome</keyword>
<dbReference type="RefSeq" id="WP_054970199.1">
    <property type="nucleotide sequence ID" value="NZ_LJCO01000070.1"/>
</dbReference>
<evidence type="ECO:0000256" key="1">
    <source>
        <dbReference type="ARBA" id="ARBA00007068"/>
    </source>
</evidence>
<dbReference type="EMBL" id="LJCO01000070">
    <property type="protein sequence ID" value="KPV42718.1"/>
    <property type="molecule type" value="Genomic_DNA"/>
</dbReference>
<dbReference type="OrthoDB" id="9808347at2"/>
<feature type="region of interest" description="Disordered" evidence="2">
    <location>
        <begin position="228"/>
        <end position="267"/>
    </location>
</feature>
<comment type="caution">
    <text evidence="3">The sequence shown here is derived from an EMBL/GenBank/DDBJ whole genome shotgun (WGS) entry which is preliminary data.</text>
</comment>
<dbReference type="InterPro" id="IPR016117">
    <property type="entry name" value="ArgJ-like_dom_sf"/>
</dbReference>
<dbReference type="Gene3D" id="3.60.70.12">
    <property type="entry name" value="L-amino peptidase D-ALA esterase/amidase"/>
    <property type="match status" value="1"/>
</dbReference>
<dbReference type="InterPro" id="IPR005321">
    <property type="entry name" value="Peptidase_S58_DmpA"/>
</dbReference>
<dbReference type="PATRIC" id="fig|471514.4.peg.4011"/>
<dbReference type="SUPFAM" id="SSF56266">
    <property type="entry name" value="DmpA/ArgJ-like"/>
    <property type="match status" value="1"/>
</dbReference>
<gene>
    <name evidence="3" type="ORF">AN477_16115</name>
</gene>
<protein>
    <submittedName>
        <fullName evidence="3">Peptidase S58</fullName>
    </submittedName>
</protein>
<organism evidence="3 4">
    <name type="scientific">Alicyclobacillus ferrooxydans</name>
    <dbReference type="NCBI Taxonomy" id="471514"/>
    <lineage>
        <taxon>Bacteria</taxon>
        <taxon>Bacillati</taxon>
        <taxon>Bacillota</taxon>
        <taxon>Bacilli</taxon>
        <taxon>Bacillales</taxon>
        <taxon>Alicyclobacillaceae</taxon>
        <taxon>Alicyclobacillus</taxon>
    </lineage>
</organism>
<dbReference type="CDD" id="cd02252">
    <property type="entry name" value="nylC_like"/>
    <property type="match status" value="1"/>
</dbReference>
<dbReference type="GO" id="GO:0004177">
    <property type="term" value="F:aminopeptidase activity"/>
    <property type="evidence" value="ECO:0007669"/>
    <property type="project" value="TreeGrafter"/>
</dbReference>
<feature type="compositionally biased region" description="Low complexity" evidence="2">
    <location>
        <begin position="228"/>
        <end position="244"/>
    </location>
</feature>
<dbReference type="AlphaFoldDB" id="A0A0P9CZX7"/>
<dbReference type="PANTHER" id="PTHR36512">
    <property type="entry name" value="D-AMINOPEPTIDASE"/>
    <property type="match status" value="1"/>
</dbReference>